<keyword evidence="1" id="KW-0812">Transmembrane</keyword>
<keyword evidence="1" id="KW-0472">Membrane</keyword>
<keyword evidence="1" id="KW-1133">Transmembrane helix</keyword>
<dbReference type="AlphaFoldDB" id="A0A1F7GBB6"/>
<comment type="caution">
    <text evidence="2">The sequence shown here is derived from an EMBL/GenBank/DDBJ whole genome shotgun (WGS) entry which is preliminary data.</text>
</comment>
<proteinExistence type="predicted"/>
<feature type="transmembrane region" description="Helical" evidence="1">
    <location>
        <begin position="6"/>
        <end position="24"/>
    </location>
</feature>
<dbReference type="EMBL" id="MFZG01000026">
    <property type="protein sequence ID" value="OGK16198.1"/>
    <property type="molecule type" value="Genomic_DNA"/>
</dbReference>
<sequence>MRNVIFLTLTFAITLFIFFSFRPVKIIDHQKSEVICHKNNIAYNLGPNLIIALNDKLDPVTDSKIKKLCEYSIINDTNNIYQIPDSPNYSVSAVYKQAGSWTDAILLGITVFILLYVIFNGAVQFKFTTYLFAFPLSLLIFIIFLLNVAKQIYCQRLTGSTLNNFRISAYGFGSQRLQQEEILLKEALIDNLKQCKNQ</sequence>
<feature type="transmembrane region" description="Helical" evidence="1">
    <location>
        <begin position="104"/>
        <end position="123"/>
    </location>
</feature>
<reference evidence="2 3" key="1">
    <citation type="journal article" date="2016" name="Nat. Commun.">
        <title>Thousands of microbial genomes shed light on interconnected biogeochemical processes in an aquifer system.</title>
        <authorList>
            <person name="Anantharaman K."/>
            <person name="Brown C.T."/>
            <person name="Hug L.A."/>
            <person name="Sharon I."/>
            <person name="Castelle C.J."/>
            <person name="Probst A.J."/>
            <person name="Thomas B.C."/>
            <person name="Singh A."/>
            <person name="Wilkins M.J."/>
            <person name="Karaoz U."/>
            <person name="Brodie E.L."/>
            <person name="Williams K.H."/>
            <person name="Hubbard S.S."/>
            <person name="Banfield J.F."/>
        </authorList>
    </citation>
    <scope>NUCLEOTIDE SEQUENCE [LARGE SCALE GENOMIC DNA]</scope>
</reference>
<organism evidence="2 3">
    <name type="scientific">Candidatus Roizmanbacteria bacterium RIFCSPHIGHO2_01_FULL_39_12c</name>
    <dbReference type="NCBI Taxonomy" id="1802031"/>
    <lineage>
        <taxon>Bacteria</taxon>
        <taxon>Candidatus Roizmaniibacteriota</taxon>
    </lineage>
</organism>
<protein>
    <submittedName>
        <fullName evidence="2">Uncharacterized protein</fullName>
    </submittedName>
</protein>
<name>A0A1F7GBB6_9BACT</name>
<evidence type="ECO:0000313" key="3">
    <source>
        <dbReference type="Proteomes" id="UP000177208"/>
    </source>
</evidence>
<gene>
    <name evidence="2" type="ORF">A2774_04965</name>
</gene>
<evidence type="ECO:0000313" key="2">
    <source>
        <dbReference type="EMBL" id="OGK16198.1"/>
    </source>
</evidence>
<feature type="transmembrane region" description="Helical" evidence="1">
    <location>
        <begin position="129"/>
        <end position="149"/>
    </location>
</feature>
<accession>A0A1F7GBB6</accession>
<dbReference type="Proteomes" id="UP000177208">
    <property type="component" value="Unassembled WGS sequence"/>
</dbReference>
<evidence type="ECO:0000256" key="1">
    <source>
        <dbReference type="SAM" id="Phobius"/>
    </source>
</evidence>